<keyword evidence="11" id="KW-0275">Fatty acid biosynthesis</keyword>
<evidence type="ECO:0000256" key="9">
    <source>
        <dbReference type="ARBA" id="ARBA00022832"/>
    </source>
</evidence>
<comment type="subcellular location">
    <subcellularLocation>
        <location evidence="1">Cytoplasm</location>
    </subcellularLocation>
</comment>
<protein>
    <recommendedName>
        <fullName evidence="13">3-oxoacyl-[acyl-carrier-protein] synthase 1</fullName>
        <ecNumber evidence="5">2.3.1.41</ecNumber>
    </recommendedName>
    <alternativeName>
        <fullName evidence="14">3-oxoacyl-[acyl-carrier-protein] synthase I</fullName>
    </alternativeName>
    <alternativeName>
        <fullName evidence="15">Beta-ketoacyl-ACP synthase I</fullName>
    </alternativeName>
</protein>
<evidence type="ECO:0000256" key="2">
    <source>
        <dbReference type="ARBA" id="ARBA00005194"/>
    </source>
</evidence>
<evidence type="ECO:0000256" key="5">
    <source>
        <dbReference type="ARBA" id="ARBA00013191"/>
    </source>
</evidence>
<evidence type="ECO:0000256" key="12">
    <source>
        <dbReference type="ARBA" id="ARBA00023315"/>
    </source>
</evidence>
<keyword evidence="21" id="KW-1185">Reference proteome</keyword>
<keyword evidence="10" id="KW-0443">Lipid metabolism</keyword>
<reference evidence="20 21" key="1">
    <citation type="submission" date="2014-06" db="EMBL/GenBank/DDBJ databases">
        <title>Draft genome sequence of an extremely salt tolerant bacteria Halomonas salina/CIFRI 1.</title>
        <authorList>
            <person name="Behera B.D."/>
            <person name="Meena D.K."/>
            <person name="Das P."/>
            <person name="Maharana J."/>
            <person name="Paria P."/>
            <person name="Sharma A.P."/>
            <person name="Shamsudheen K.V."/>
            <person name="Rijit J."/>
            <person name="Dixit V."/>
            <person name="Verma A."/>
            <person name="Scaria V."/>
            <person name="Sivasubbu S."/>
        </authorList>
    </citation>
    <scope>NUCLEOTIDE SEQUENCE [LARGE SCALE GENOMIC DNA]</scope>
    <source>
        <strain evidence="20 21">CIFRI 1</strain>
    </source>
</reference>
<dbReference type="PROSITE" id="PS00606">
    <property type="entry name" value="KS3_1"/>
    <property type="match status" value="1"/>
</dbReference>
<dbReference type="SMART" id="SM00825">
    <property type="entry name" value="PKS_KS"/>
    <property type="match status" value="1"/>
</dbReference>
<dbReference type="Proteomes" id="UP000029721">
    <property type="component" value="Unassembled WGS sequence"/>
</dbReference>
<keyword evidence="8 18" id="KW-0808">Transferase</keyword>
<evidence type="ECO:0000259" key="19">
    <source>
        <dbReference type="PROSITE" id="PS52004"/>
    </source>
</evidence>
<evidence type="ECO:0000256" key="14">
    <source>
        <dbReference type="ARBA" id="ARBA00041620"/>
    </source>
</evidence>
<dbReference type="RefSeq" id="WP_035596404.1">
    <property type="nucleotide sequence ID" value="NZ_JOKD01000028.1"/>
</dbReference>
<evidence type="ECO:0000256" key="18">
    <source>
        <dbReference type="RuleBase" id="RU003694"/>
    </source>
</evidence>
<dbReference type="NCBIfam" id="NF005589">
    <property type="entry name" value="PRK07314.1"/>
    <property type="match status" value="1"/>
</dbReference>
<evidence type="ECO:0000256" key="13">
    <source>
        <dbReference type="ARBA" id="ARBA00039450"/>
    </source>
</evidence>
<comment type="catalytic activity">
    <reaction evidence="16">
        <text>(3Z)-decenoyl-[ACP] + malonyl-[ACP] + H(+) = 3-oxo-(5Z)-dodecenoyl-[ACP] + holo-[ACP] + CO2</text>
        <dbReference type="Rhea" id="RHEA:54940"/>
        <dbReference type="Rhea" id="RHEA-COMP:9623"/>
        <dbReference type="Rhea" id="RHEA-COMP:9685"/>
        <dbReference type="Rhea" id="RHEA-COMP:9927"/>
        <dbReference type="Rhea" id="RHEA-COMP:14042"/>
        <dbReference type="ChEBI" id="CHEBI:15378"/>
        <dbReference type="ChEBI" id="CHEBI:16526"/>
        <dbReference type="ChEBI" id="CHEBI:64479"/>
        <dbReference type="ChEBI" id="CHEBI:78449"/>
        <dbReference type="ChEBI" id="CHEBI:78798"/>
        <dbReference type="ChEBI" id="CHEBI:138410"/>
    </reaction>
    <physiologicalReaction direction="left-to-right" evidence="16">
        <dbReference type="Rhea" id="RHEA:54941"/>
    </physiologicalReaction>
</comment>
<dbReference type="InterPro" id="IPR020841">
    <property type="entry name" value="PKS_Beta-ketoAc_synthase_dom"/>
</dbReference>
<evidence type="ECO:0000256" key="6">
    <source>
        <dbReference type="ARBA" id="ARBA00022490"/>
    </source>
</evidence>
<dbReference type="InterPro" id="IPR014030">
    <property type="entry name" value="Ketoacyl_synth_N"/>
</dbReference>
<comment type="catalytic activity">
    <reaction evidence="17">
        <text>a fatty acyl-[ACP] + malonyl-[ACP] + H(+) = a 3-oxoacyl-[ACP] + holo-[ACP] + CO2</text>
        <dbReference type="Rhea" id="RHEA:22836"/>
        <dbReference type="Rhea" id="RHEA-COMP:9623"/>
        <dbReference type="Rhea" id="RHEA-COMP:9685"/>
        <dbReference type="Rhea" id="RHEA-COMP:9916"/>
        <dbReference type="Rhea" id="RHEA-COMP:14125"/>
        <dbReference type="ChEBI" id="CHEBI:15378"/>
        <dbReference type="ChEBI" id="CHEBI:16526"/>
        <dbReference type="ChEBI" id="CHEBI:64479"/>
        <dbReference type="ChEBI" id="CHEBI:78449"/>
        <dbReference type="ChEBI" id="CHEBI:78776"/>
        <dbReference type="ChEBI" id="CHEBI:138651"/>
        <dbReference type="EC" id="2.3.1.41"/>
    </reaction>
    <physiologicalReaction direction="left-to-right" evidence="17">
        <dbReference type="Rhea" id="RHEA:22837"/>
    </physiologicalReaction>
</comment>
<dbReference type="NCBIfam" id="NF005935">
    <property type="entry name" value="PRK07967.1"/>
    <property type="match status" value="1"/>
</dbReference>
<dbReference type="InterPro" id="IPR000794">
    <property type="entry name" value="Beta-ketoacyl_synthase"/>
</dbReference>
<evidence type="ECO:0000313" key="21">
    <source>
        <dbReference type="Proteomes" id="UP000029721"/>
    </source>
</evidence>
<dbReference type="InterPro" id="IPR014031">
    <property type="entry name" value="Ketoacyl_synth_C"/>
</dbReference>
<proteinExistence type="inferred from homology"/>
<evidence type="ECO:0000256" key="7">
    <source>
        <dbReference type="ARBA" id="ARBA00022516"/>
    </source>
</evidence>
<dbReference type="PROSITE" id="PS52004">
    <property type="entry name" value="KS3_2"/>
    <property type="match status" value="1"/>
</dbReference>
<gene>
    <name evidence="20" type="ORF">FP66_06665</name>
</gene>
<dbReference type="PANTHER" id="PTHR11712:SF306">
    <property type="entry name" value="3-OXOACYL-[ACYL-CARRIER-PROTEIN] SYNTHASE 1"/>
    <property type="match status" value="1"/>
</dbReference>
<comment type="subunit">
    <text evidence="4">Homodimer.</text>
</comment>
<evidence type="ECO:0000256" key="11">
    <source>
        <dbReference type="ARBA" id="ARBA00023160"/>
    </source>
</evidence>
<dbReference type="Gene3D" id="3.40.47.10">
    <property type="match status" value="2"/>
</dbReference>
<dbReference type="Pfam" id="PF00109">
    <property type="entry name" value="ketoacyl-synt"/>
    <property type="match status" value="1"/>
</dbReference>
<name>A0ABR4WTV7_9GAMM</name>
<evidence type="ECO:0000256" key="17">
    <source>
        <dbReference type="ARBA" id="ARBA00048506"/>
    </source>
</evidence>
<feature type="domain" description="Ketosynthase family 3 (KS3)" evidence="19">
    <location>
        <begin position="1"/>
        <end position="401"/>
    </location>
</feature>
<accession>A0ABR4WTV7</accession>
<keyword evidence="12 20" id="KW-0012">Acyltransferase</keyword>
<dbReference type="EC" id="2.3.1.41" evidence="5"/>
<dbReference type="GO" id="GO:0004315">
    <property type="term" value="F:3-oxoacyl-[acyl-carrier-protein] synthase activity"/>
    <property type="evidence" value="ECO:0007669"/>
    <property type="project" value="UniProtKB-EC"/>
</dbReference>
<evidence type="ECO:0000256" key="16">
    <source>
        <dbReference type="ARBA" id="ARBA00048121"/>
    </source>
</evidence>
<dbReference type="CDD" id="cd00834">
    <property type="entry name" value="KAS_I_II"/>
    <property type="match status" value="1"/>
</dbReference>
<comment type="caution">
    <text evidence="20">The sequence shown here is derived from an EMBL/GenBank/DDBJ whole genome shotgun (WGS) entry which is preliminary data.</text>
</comment>
<organism evidence="20 21">
    <name type="scientific">Halomonas salina</name>
    <dbReference type="NCBI Taxonomy" id="42565"/>
    <lineage>
        <taxon>Bacteria</taxon>
        <taxon>Pseudomonadati</taxon>
        <taxon>Pseudomonadota</taxon>
        <taxon>Gammaproteobacteria</taxon>
        <taxon>Oceanospirillales</taxon>
        <taxon>Halomonadaceae</taxon>
        <taxon>Halomonas</taxon>
    </lineage>
</organism>
<dbReference type="InterPro" id="IPR016039">
    <property type="entry name" value="Thiolase-like"/>
</dbReference>
<evidence type="ECO:0000256" key="15">
    <source>
        <dbReference type="ARBA" id="ARBA00042143"/>
    </source>
</evidence>
<keyword evidence="9" id="KW-0276">Fatty acid metabolism</keyword>
<dbReference type="Pfam" id="PF02801">
    <property type="entry name" value="Ketoacyl-synt_C"/>
    <property type="match status" value="1"/>
</dbReference>
<keyword evidence="7" id="KW-0444">Lipid biosynthesis</keyword>
<evidence type="ECO:0000256" key="10">
    <source>
        <dbReference type="ARBA" id="ARBA00023098"/>
    </source>
</evidence>
<evidence type="ECO:0000256" key="1">
    <source>
        <dbReference type="ARBA" id="ARBA00004496"/>
    </source>
</evidence>
<evidence type="ECO:0000256" key="3">
    <source>
        <dbReference type="ARBA" id="ARBA00008467"/>
    </source>
</evidence>
<evidence type="ECO:0000256" key="8">
    <source>
        <dbReference type="ARBA" id="ARBA00022679"/>
    </source>
</evidence>
<comment type="similarity">
    <text evidence="3 18">Belongs to the thiolase-like superfamily. Beta-ketoacyl-ACP synthases family.</text>
</comment>
<keyword evidence="6" id="KW-0963">Cytoplasm</keyword>
<evidence type="ECO:0000313" key="20">
    <source>
        <dbReference type="EMBL" id="KGE77875.1"/>
    </source>
</evidence>
<comment type="pathway">
    <text evidence="2">Lipid metabolism; fatty acid biosynthesis.</text>
</comment>
<sequence>MRRVVVTGLGIVSCLGNDATQVLDALRTGRSGIRFKDEYAELGFRSHVAGVVDIDLDALVDRKLRRFMGDAAAYAYVSMAQAVEDSGLSPEQVSNERTGLIAGSGGASSANQVEAADVMRQKGLRRVGPYRVTRTMGSTVSACLATPFKIKGVNYSISSACATSAHCIGSAMEQIQLGKQDVVFAGGGEEEHWTLSCLFDAMGALSTHYNETPDKASRPYDQARDGFVIAGGGGMLVLEELEHAKARGAKIYAELVGYGATSDGHDMVAPSGEGAVRCMRQAMATVDGDIDYINTHGTSTPVGDVAELKAVREVFGDSTPAMSSTKSLTGHSLGATGVQEAIYSLLMMENDFIAASANVEDLDEQADGFDIVTERREAKVERVLSNSFGFGGTNACLVLEKYRG</sequence>
<dbReference type="SUPFAM" id="SSF53901">
    <property type="entry name" value="Thiolase-like"/>
    <property type="match status" value="2"/>
</dbReference>
<dbReference type="PANTHER" id="PTHR11712">
    <property type="entry name" value="POLYKETIDE SYNTHASE-RELATED"/>
    <property type="match status" value="1"/>
</dbReference>
<evidence type="ECO:0000256" key="4">
    <source>
        <dbReference type="ARBA" id="ARBA00011738"/>
    </source>
</evidence>
<dbReference type="EMBL" id="JOKD01000028">
    <property type="protein sequence ID" value="KGE77875.1"/>
    <property type="molecule type" value="Genomic_DNA"/>
</dbReference>
<dbReference type="InterPro" id="IPR018201">
    <property type="entry name" value="Ketoacyl_synth_AS"/>
</dbReference>